<dbReference type="EMBL" id="JAVFHQ010000065">
    <property type="protein sequence ID" value="KAK4540572.1"/>
    <property type="molecule type" value="Genomic_DNA"/>
</dbReference>
<organism evidence="6 7">
    <name type="scientific">Oleoguttula mirabilis</name>
    <dbReference type="NCBI Taxonomy" id="1507867"/>
    <lineage>
        <taxon>Eukaryota</taxon>
        <taxon>Fungi</taxon>
        <taxon>Dikarya</taxon>
        <taxon>Ascomycota</taxon>
        <taxon>Pezizomycotina</taxon>
        <taxon>Dothideomycetes</taxon>
        <taxon>Dothideomycetidae</taxon>
        <taxon>Mycosphaerellales</taxon>
        <taxon>Teratosphaeriaceae</taxon>
        <taxon>Oleoguttula</taxon>
    </lineage>
</organism>
<accession>A0AAV9J6H0</accession>
<dbReference type="AlphaFoldDB" id="A0AAV9J6H0"/>
<evidence type="ECO:0000259" key="5">
    <source>
        <dbReference type="Pfam" id="PF01156"/>
    </source>
</evidence>
<dbReference type="InterPro" id="IPR001910">
    <property type="entry name" value="Inosine/uridine_hydrolase_dom"/>
</dbReference>
<evidence type="ECO:0000313" key="6">
    <source>
        <dbReference type="EMBL" id="KAK4540572.1"/>
    </source>
</evidence>
<comment type="caution">
    <text evidence="6">The sequence shown here is derived from an EMBL/GenBank/DDBJ whole genome shotgun (WGS) entry which is preliminary data.</text>
</comment>
<reference evidence="6 7" key="1">
    <citation type="submission" date="2021-11" db="EMBL/GenBank/DDBJ databases">
        <title>Black yeast isolated from Biological Soil Crust.</title>
        <authorList>
            <person name="Kurbessoian T."/>
        </authorList>
    </citation>
    <scope>NUCLEOTIDE SEQUENCE [LARGE SCALE GENOMIC DNA]</scope>
    <source>
        <strain evidence="6 7">CCFEE 5522</strain>
    </source>
</reference>
<dbReference type="Proteomes" id="UP001324427">
    <property type="component" value="Unassembled WGS sequence"/>
</dbReference>
<protein>
    <recommendedName>
        <fullName evidence="5">Inosine/uridine-preferring nucleoside hydrolase domain-containing protein</fullName>
    </recommendedName>
</protein>
<dbReference type="PANTHER" id="PTHR12304:SF56">
    <property type="entry name" value="HYDROLASE, PUTATIVE (AFU_ORTHOLOGUE AFUA_1G11790)-RELATED"/>
    <property type="match status" value="1"/>
</dbReference>
<dbReference type="GO" id="GO:0005829">
    <property type="term" value="C:cytosol"/>
    <property type="evidence" value="ECO:0007669"/>
    <property type="project" value="TreeGrafter"/>
</dbReference>
<gene>
    <name evidence="6" type="ORF">LTR36_009102</name>
</gene>
<keyword evidence="3" id="KW-0326">Glycosidase</keyword>
<evidence type="ECO:0000256" key="1">
    <source>
        <dbReference type="ARBA" id="ARBA00009176"/>
    </source>
</evidence>
<comment type="similarity">
    <text evidence="1">Belongs to the IUNH family.</text>
</comment>
<feature type="region of interest" description="Disordered" evidence="4">
    <location>
        <begin position="287"/>
        <end position="310"/>
    </location>
</feature>
<proteinExistence type="inferred from homology"/>
<feature type="compositionally biased region" description="Pro residues" evidence="4">
    <location>
        <begin position="293"/>
        <end position="302"/>
    </location>
</feature>
<dbReference type="GO" id="GO:0008477">
    <property type="term" value="F:purine nucleosidase activity"/>
    <property type="evidence" value="ECO:0007669"/>
    <property type="project" value="TreeGrafter"/>
</dbReference>
<dbReference type="GO" id="GO:0006152">
    <property type="term" value="P:purine nucleoside catabolic process"/>
    <property type="evidence" value="ECO:0007669"/>
    <property type="project" value="TreeGrafter"/>
</dbReference>
<dbReference type="Gene3D" id="3.90.245.10">
    <property type="entry name" value="Ribonucleoside hydrolase-like"/>
    <property type="match status" value="1"/>
</dbReference>
<dbReference type="InterPro" id="IPR036452">
    <property type="entry name" value="Ribo_hydro-like"/>
</dbReference>
<evidence type="ECO:0000313" key="7">
    <source>
        <dbReference type="Proteomes" id="UP001324427"/>
    </source>
</evidence>
<feature type="domain" description="Inosine/uridine-preferring nucleoside hydrolase" evidence="5">
    <location>
        <begin position="6"/>
        <end position="440"/>
    </location>
</feature>
<dbReference type="PANTHER" id="PTHR12304">
    <property type="entry name" value="INOSINE-URIDINE PREFERRING NUCLEOSIDE HYDROLASE"/>
    <property type="match status" value="1"/>
</dbReference>
<sequence>MAPRKIIIDTDPGVDDILAILLACSALPEELEILLLSVSTYPYGNIDVQNCLRNVVSLFYHVEKEIAWRKSQGMDAGFQTLQKCKPLVAVGPEHPLSDEMLMADFFHGRDGLGDVHASHPHLTPDDTWKALFSTAEQSNDPEETAIADELVKKDALFSVSKQPAHQEILRLLRENEPDSITIVAIGPLTTLALAAAEDTEAFLRAKEVVVMGGAIDEPGNVRSPAPPLSAAAVRAQRLVAEPAFRLIKQAPGPIRDMLNLRNQITPVAEFNTFADTVAAARVYALTSPNPHTTMPPAPPAPAGKPDGEHPPPFLAPYPETLSKRLKVTLFPIDITEKHILTRGEYRKTIAPLLASKSPLAEWTTAFLNSTFEKFETLQEGISGDAVGLQLHDPLCIWYCMAAAGDQKWQLNADEDIRIETSGHWTRGMCVLDRRTRRKREDDDVGERAGDSGNWLSGAAGNRLGRCVGTPGEDVFGGYLLKRVFAL</sequence>
<name>A0AAV9J6H0_9PEZI</name>
<dbReference type="SUPFAM" id="SSF53590">
    <property type="entry name" value="Nucleoside hydrolase"/>
    <property type="match status" value="1"/>
</dbReference>
<dbReference type="InterPro" id="IPR023186">
    <property type="entry name" value="IUNH"/>
</dbReference>
<keyword evidence="7" id="KW-1185">Reference proteome</keyword>
<evidence type="ECO:0000256" key="4">
    <source>
        <dbReference type="SAM" id="MobiDB-lite"/>
    </source>
</evidence>
<evidence type="ECO:0000256" key="2">
    <source>
        <dbReference type="ARBA" id="ARBA00022801"/>
    </source>
</evidence>
<evidence type="ECO:0000256" key="3">
    <source>
        <dbReference type="ARBA" id="ARBA00023295"/>
    </source>
</evidence>
<keyword evidence="2" id="KW-0378">Hydrolase</keyword>
<dbReference type="Pfam" id="PF01156">
    <property type="entry name" value="IU_nuc_hydro"/>
    <property type="match status" value="1"/>
</dbReference>